<name>A0A194RKL1_PAPMA</name>
<feature type="region of interest" description="Disordered" evidence="1">
    <location>
        <begin position="276"/>
        <end position="358"/>
    </location>
</feature>
<protein>
    <submittedName>
        <fullName evidence="3">Uncharacterized protein</fullName>
    </submittedName>
</protein>
<evidence type="ECO:0000256" key="1">
    <source>
        <dbReference type="SAM" id="MobiDB-lite"/>
    </source>
</evidence>
<feature type="chain" id="PRO_5008265282" evidence="2">
    <location>
        <begin position="17"/>
        <end position="358"/>
    </location>
</feature>
<reference evidence="3 4" key="1">
    <citation type="journal article" date="2015" name="Nat. Commun.">
        <title>Outbred genome sequencing and CRISPR/Cas9 gene editing in butterflies.</title>
        <authorList>
            <person name="Li X."/>
            <person name="Fan D."/>
            <person name="Zhang W."/>
            <person name="Liu G."/>
            <person name="Zhang L."/>
            <person name="Zhao L."/>
            <person name="Fang X."/>
            <person name="Chen L."/>
            <person name="Dong Y."/>
            <person name="Chen Y."/>
            <person name="Ding Y."/>
            <person name="Zhao R."/>
            <person name="Feng M."/>
            <person name="Zhu Y."/>
            <person name="Feng Y."/>
            <person name="Jiang X."/>
            <person name="Zhu D."/>
            <person name="Xiang H."/>
            <person name="Feng X."/>
            <person name="Li S."/>
            <person name="Wang J."/>
            <person name="Zhang G."/>
            <person name="Kronforst M.R."/>
            <person name="Wang W."/>
        </authorList>
    </citation>
    <scope>NUCLEOTIDE SEQUENCE [LARGE SCALE GENOMIC DNA]</scope>
    <source>
        <strain evidence="3">Ya'a_city_454_Pm</strain>
        <tissue evidence="3">Whole body</tissue>
    </source>
</reference>
<dbReference type="InterPro" id="IPR031959">
    <property type="entry name" value="DUF4779"/>
</dbReference>
<dbReference type="Proteomes" id="UP000053240">
    <property type="component" value="Unassembled WGS sequence"/>
</dbReference>
<keyword evidence="2" id="KW-0732">Signal</keyword>
<feature type="region of interest" description="Disordered" evidence="1">
    <location>
        <begin position="222"/>
        <end position="242"/>
    </location>
</feature>
<accession>A0A194RKL1</accession>
<dbReference type="EMBL" id="KQ460075">
    <property type="protein sequence ID" value="KPJ17959.1"/>
    <property type="molecule type" value="Genomic_DNA"/>
</dbReference>
<evidence type="ECO:0000313" key="4">
    <source>
        <dbReference type="Proteomes" id="UP000053240"/>
    </source>
</evidence>
<keyword evidence="4" id="KW-1185">Reference proteome</keyword>
<feature type="region of interest" description="Disordered" evidence="1">
    <location>
        <begin position="82"/>
        <end position="104"/>
    </location>
</feature>
<dbReference type="Pfam" id="PF16009">
    <property type="entry name" value="DUF4779"/>
    <property type="match status" value="1"/>
</dbReference>
<feature type="compositionally biased region" description="Basic and acidic residues" evidence="1">
    <location>
        <begin position="276"/>
        <end position="340"/>
    </location>
</feature>
<feature type="compositionally biased region" description="Basic and acidic residues" evidence="1">
    <location>
        <begin position="95"/>
        <end position="104"/>
    </location>
</feature>
<dbReference type="AlphaFoldDB" id="A0A194RKL1"/>
<dbReference type="STRING" id="76193.A0A194RKL1"/>
<feature type="signal peptide" evidence="2">
    <location>
        <begin position="1"/>
        <end position="16"/>
    </location>
</feature>
<proteinExistence type="predicted"/>
<sequence>MMRRIPLLLIVTVASCMEMRETVERMVMVRTTGSDLQPAATGYIYKKQNDGLASVIKMDEDEILEQLSKFYDHPKVFAAHDKEAASEGEADDSKEESRKEAHVIPVVEKHEENAGHIDGIADDEYPKNYDSYEDYKNNFEKYLHGLKHYKDGLYQGYGEGDSYGANGHHAYGDKGYKGYGTENYYGKGGAGDYHNKNYKSFYATGKGGHGKDYDEANKYGKHYAEGHGEKGGDHGHKEGHSKGEKVEGFHKVFDKDEFKKDHDFYDGEGHKGDFNKFSKGYEHHETNDGGNKKGESHDSGHTESGSGKEGHFDKESGADHDAGHSAETGGKSEQHGDEANGAKGDAVKGQSYGYEVKH</sequence>
<organism evidence="3 4">
    <name type="scientific">Papilio machaon</name>
    <name type="common">Old World swallowtail butterfly</name>
    <dbReference type="NCBI Taxonomy" id="76193"/>
    <lineage>
        <taxon>Eukaryota</taxon>
        <taxon>Metazoa</taxon>
        <taxon>Ecdysozoa</taxon>
        <taxon>Arthropoda</taxon>
        <taxon>Hexapoda</taxon>
        <taxon>Insecta</taxon>
        <taxon>Pterygota</taxon>
        <taxon>Neoptera</taxon>
        <taxon>Endopterygota</taxon>
        <taxon>Lepidoptera</taxon>
        <taxon>Glossata</taxon>
        <taxon>Ditrysia</taxon>
        <taxon>Papilionoidea</taxon>
        <taxon>Papilionidae</taxon>
        <taxon>Papilioninae</taxon>
        <taxon>Papilio</taxon>
    </lineage>
</organism>
<gene>
    <name evidence="3" type="ORF">RR48_07356</name>
</gene>
<evidence type="ECO:0000256" key="2">
    <source>
        <dbReference type="SAM" id="SignalP"/>
    </source>
</evidence>
<dbReference type="InParanoid" id="A0A194RKL1"/>
<evidence type="ECO:0000313" key="3">
    <source>
        <dbReference type="EMBL" id="KPJ17959.1"/>
    </source>
</evidence>
<dbReference type="PROSITE" id="PS51257">
    <property type="entry name" value="PROKAR_LIPOPROTEIN"/>
    <property type="match status" value="1"/>
</dbReference>